<dbReference type="AlphaFoldDB" id="A0A545SLC4"/>
<evidence type="ECO:0000313" key="1">
    <source>
        <dbReference type="EMBL" id="TQV65787.1"/>
    </source>
</evidence>
<sequence>MKVKYLKRRLAEVQEKIETHDEDSFVNDDAISEISSVFSAFVTEAQLRLQDINPLGVEDYWLLDVFSVCRMDADFNAAFERICVSTFADFDQLYALSCSFFYRQHIEDPHELTSLDRYREIMGRVVSEDVCERLIAKLRKFGVLR</sequence>
<dbReference type="RefSeq" id="WP_142854867.1">
    <property type="nucleotide sequence ID" value="NZ_FXWW01000010.1"/>
</dbReference>
<evidence type="ECO:0000313" key="2">
    <source>
        <dbReference type="Proteomes" id="UP000315816"/>
    </source>
</evidence>
<reference evidence="1 2" key="1">
    <citation type="submission" date="2019-06" db="EMBL/GenBank/DDBJ databases">
        <title>A novel species of marine bacteria.</title>
        <authorList>
            <person name="Wang Y."/>
        </authorList>
    </citation>
    <scope>NUCLEOTIDE SEQUENCE [LARGE SCALE GENOMIC DNA]</scope>
    <source>
        <strain evidence="1 2">MA1-10</strain>
    </source>
</reference>
<name>A0A545SLC4_9RHOB</name>
<comment type="caution">
    <text evidence="1">The sequence shown here is derived from an EMBL/GenBank/DDBJ whole genome shotgun (WGS) entry which is preliminary data.</text>
</comment>
<dbReference type="EMBL" id="VICH01000016">
    <property type="protein sequence ID" value="TQV65787.1"/>
    <property type="molecule type" value="Genomic_DNA"/>
</dbReference>
<organism evidence="1 2">
    <name type="scientific">Aliiroseovarius halocynthiae</name>
    <dbReference type="NCBI Taxonomy" id="985055"/>
    <lineage>
        <taxon>Bacteria</taxon>
        <taxon>Pseudomonadati</taxon>
        <taxon>Pseudomonadota</taxon>
        <taxon>Alphaproteobacteria</taxon>
        <taxon>Rhodobacterales</taxon>
        <taxon>Paracoccaceae</taxon>
        <taxon>Aliiroseovarius</taxon>
    </lineage>
</organism>
<keyword evidence="2" id="KW-1185">Reference proteome</keyword>
<protein>
    <submittedName>
        <fullName evidence="1">Uncharacterized protein</fullName>
    </submittedName>
</protein>
<dbReference type="Proteomes" id="UP000315816">
    <property type="component" value="Unassembled WGS sequence"/>
</dbReference>
<gene>
    <name evidence="1" type="ORF">FIL88_15930</name>
</gene>
<proteinExistence type="predicted"/>
<accession>A0A545SLC4</accession>